<protein>
    <submittedName>
        <fullName evidence="2">Uncharacterized protein</fullName>
    </submittedName>
</protein>
<name>A0A1E3PT27_9ASCO</name>
<evidence type="ECO:0000256" key="1">
    <source>
        <dbReference type="SAM" id="MobiDB-lite"/>
    </source>
</evidence>
<organism evidence="2 3">
    <name type="scientific">Nadsonia fulvescens var. elongata DSM 6958</name>
    <dbReference type="NCBI Taxonomy" id="857566"/>
    <lineage>
        <taxon>Eukaryota</taxon>
        <taxon>Fungi</taxon>
        <taxon>Dikarya</taxon>
        <taxon>Ascomycota</taxon>
        <taxon>Saccharomycotina</taxon>
        <taxon>Dipodascomycetes</taxon>
        <taxon>Dipodascales</taxon>
        <taxon>Dipodascales incertae sedis</taxon>
        <taxon>Nadsonia</taxon>
    </lineage>
</organism>
<reference evidence="2 3" key="1">
    <citation type="journal article" date="2016" name="Proc. Natl. Acad. Sci. U.S.A.">
        <title>Comparative genomics of biotechnologically important yeasts.</title>
        <authorList>
            <person name="Riley R."/>
            <person name="Haridas S."/>
            <person name="Wolfe K.H."/>
            <person name="Lopes M.R."/>
            <person name="Hittinger C.T."/>
            <person name="Goeker M."/>
            <person name="Salamov A.A."/>
            <person name="Wisecaver J.H."/>
            <person name="Long T.M."/>
            <person name="Calvey C.H."/>
            <person name="Aerts A.L."/>
            <person name="Barry K.W."/>
            <person name="Choi C."/>
            <person name="Clum A."/>
            <person name="Coughlan A.Y."/>
            <person name="Deshpande S."/>
            <person name="Douglass A.P."/>
            <person name="Hanson S.J."/>
            <person name="Klenk H.-P."/>
            <person name="LaButti K.M."/>
            <person name="Lapidus A."/>
            <person name="Lindquist E.A."/>
            <person name="Lipzen A.M."/>
            <person name="Meier-Kolthoff J.P."/>
            <person name="Ohm R.A."/>
            <person name="Otillar R.P."/>
            <person name="Pangilinan J.L."/>
            <person name="Peng Y."/>
            <person name="Rokas A."/>
            <person name="Rosa C.A."/>
            <person name="Scheuner C."/>
            <person name="Sibirny A.A."/>
            <person name="Slot J.C."/>
            <person name="Stielow J.B."/>
            <person name="Sun H."/>
            <person name="Kurtzman C.P."/>
            <person name="Blackwell M."/>
            <person name="Grigoriev I.V."/>
            <person name="Jeffries T.W."/>
        </authorList>
    </citation>
    <scope>NUCLEOTIDE SEQUENCE [LARGE SCALE GENOMIC DNA]</scope>
    <source>
        <strain evidence="2 3">DSM 6958</strain>
    </source>
</reference>
<gene>
    <name evidence="2" type="ORF">NADFUDRAFT_76437</name>
</gene>
<proteinExistence type="predicted"/>
<feature type="region of interest" description="Disordered" evidence="1">
    <location>
        <begin position="87"/>
        <end position="120"/>
    </location>
</feature>
<keyword evidence="3" id="KW-1185">Reference proteome</keyword>
<dbReference type="Proteomes" id="UP000095009">
    <property type="component" value="Unassembled WGS sequence"/>
</dbReference>
<accession>A0A1E3PT27</accession>
<evidence type="ECO:0000313" key="3">
    <source>
        <dbReference type="Proteomes" id="UP000095009"/>
    </source>
</evidence>
<evidence type="ECO:0000313" key="2">
    <source>
        <dbReference type="EMBL" id="ODQ68082.1"/>
    </source>
</evidence>
<dbReference type="AlphaFoldDB" id="A0A1E3PT27"/>
<sequence>MTEYQKKILSQPPSLAINDSRDKVASLSDVGRGIEVLITNLQIQIDDVQQDLSKRFDTFSADIDKLEYNLKLSLSRSSVVNNPRVSDWASVPISGAGTADQEDKDQEDKDHEEIGLTATG</sequence>
<dbReference type="EMBL" id="KV454406">
    <property type="protein sequence ID" value="ODQ68082.1"/>
    <property type="molecule type" value="Genomic_DNA"/>
</dbReference>